<dbReference type="InterPro" id="IPR010982">
    <property type="entry name" value="Lambda_DNA-bd_dom_sf"/>
</dbReference>
<dbReference type="Gene3D" id="1.10.260.40">
    <property type="entry name" value="lambda repressor-like DNA-binding domains"/>
    <property type="match status" value="1"/>
</dbReference>
<proteinExistence type="predicted"/>
<evidence type="ECO:0000313" key="2">
    <source>
        <dbReference type="EMBL" id="TRU28443.1"/>
    </source>
</evidence>
<dbReference type="PANTHER" id="PTHR19871">
    <property type="entry name" value="BETA TRANSDUCIN-RELATED PROTEIN"/>
    <property type="match status" value="1"/>
</dbReference>
<reference evidence="2 3" key="1">
    <citation type="submission" date="2019-01" db="EMBL/GenBank/DDBJ databases">
        <title>Coherence of Microcystis species and biogeography revealed through population genomics.</title>
        <authorList>
            <person name="Perez-Carrascal O.M."/>
            <person name="Terrat Y."/>
            <person name="Giani A."/>
            <person name="Fortin N."/>
            <person name="Tromas N."/>
            <person name="Shapiro B.J."/>
        </authorList>
    </citation>
    <scope>NUCLEOTIDE SEQUENCE [LARGE SCALE GENOMIC DNA]</scope>
    <source>
        <strain evidence="2">Ma_SC_T_19800800_S464</strain>
    </source>
</reference>
<dbReference type="Gene3D" id="3.40.50.300">
    <property type="entry name" value="P-loop containing nucleotide triphosphate hydrolases"/>
    <property type="match status" value="1"/>
</dbReference>
<dbReference type="CDD" id="cd00093">
    <property type="entry name" value="HTH_XRE"/>
    <property type="match status" value="1"/>
</dbReference>
<dbReference type="InterPro" id="IPR052752">
    <property type="entry name" value="NACHT-WD_repeat"/>
</dbReference>
<dbReference type="EMBL" id="SFBL01000038">
    <property type="protein sequence ID" value="TRU28443.1"/>
    <property type="molecule type" value="Genomic_DNA"/>
</dbReference>
<accession>A0A552E204</accession>
<name>A0A552E204_MICAE</name>
<dbReference type="SUPFAM" id="SSF52540">
    <property type="entry name" value="P-loop containing nucleoside triphosphate hydrolases"/>
    <property type="match status" value="1"/>
</dbReference>
<organism evidence="2 3">
    <name type="scientific">Microcystis aeruginosa Ma_SC_T_19800800_S464</name>
    <dbReference type="NCBI Taxonomy" id="2486257"/>
    <lineage>
        <taxon>Bacteria</taxon>
        <taxon>Bacillati</taxon>
        <taxon>Cyanobacteriota</taxon>
        <taxon>Cyanophyceae</taxon>
        <taxon>Oscillatoriophycideae</taxon>
        <taxon>Chroococcales</taxon>
        <taxon>Microcystaceae</taxon>
        <taxon>Microcystis</taxon>
    </lineage>
</organism>
<evidence type="ECO:0000259" key="1">
    <source>
        <dbReference type="PROSITE" id="PS50943"/>
    </source>
</evidence>
<dbReference type="GO" id="GO:0003677">
    <property type="term" value="F:DNA binding"/>
    <property type="evidence" value="ECO:0007669"/>
    <property type="project" value="InterPro"/>
</dbReference>
<dbReference type="PROSITE" id="PS50943">
    <property type="entry name" value="HTH_CROC1"/>
    <property type="match status" value="1"/>
</dbReference>
<dbReference type="Proteomes" id="UP000319313">
    <property type="component" value="Unassembled WGS sequence"/>
</dbReference>
<feature type="domain" description="HTH cro/C1-type" evidence="1">
    <location>
        <begin position="23"/>
        <end position="69"/>
    </location>
</feature>
<dbReference type="Pfam" id="PF01381">
    <property type="entry name" value="HTH_3"/>
    <property type="match status" value="1"/>
</dbReference>
<dbReference type="InterPro" id="IPR001387">
    <property type="entry name" value="Cro/C1-type_HTH"/>
</dbReference>
<gene>
    <name evidence="2" type="ORF">EWV81_05095</name>
</gene>
<protein>
    <submittedName>
        <fullName evidence="2">Helix-turn-helix domain-containing protein</fullName>
    </submittedName>
</protein>
<dbReference type="InterPro" id="IPR041664">
    <property type="entry name" value="AAA_16"/>
</dbReference>
<dbReference type="PANTHER" id="PTHR19871:SF14">
    <property type="entry name" value="DUF4062 DOMAIN-CONTAINING PROTEIN"/>
    <property type="match status" value="1"/>
</dbReference>
<dbReference type="AlphaFoldDB" id="A0A552E204"/>
<sequence length="476" mass="54378">MGKRSLVASITGIKVAKLKLEGRNLSQKALGEELGISWSTISKFFNGKPVDRPIFVEICEFLSLEWEDVALFPERSGEAGEEHPRPAPEPPVSEALLQADRPIERFGALIADKTEGFVGREYVFEAISEFLTVHPKGYFILQADPGMGKSAILARYVQRYPCLAYFNVRAQGINRAGQFLESICTQLIRRYDLPYPVLPQGATSDGDFFARLLVEASGRLENGEKLAIVIDALDEVDTAGQDPGANLLYLPAHLPGGVYLILSQRPITLPLTIHAPEYRFDLKQYERESSQDVRDYLHGATEREKLRDWIEGKRLSIEEFVSRLAHLSENNFMYLRYVLPQIEAGFYRDFKIDGLPKGLEGYYEDHWRRMGMNVKPIPHLKLKIIYILGEIRQPVSRQLLAEYAREGQLTVQEVLDDWEQFLHEREIEEQNCYSIYHTSFLDFLHRKDIVRAAGIDLVKINTLIADRLWAGLFDDD</sequence>
<dbReference type="Pfam" id="PF13191">
    <property type="entry name" value="AAA_16"/>
    <property type="match status" value="1"/>
</dbReference>
<dbReference type="SUPFAM" id="SSF47413">
    <property type="entry name" value="lambda repressor-like DNA-binding domains"/>
    <property type="match status" value="1"/>
</dbReference>
<comment type="caution">
    <text evidence="2">The sequence shown here is derived from an EMBL/GenBank/DDBJ whole genome shotgun (WGS) entry which is preliminary data.</text>
</comment>
<dbReference type="InterPro" id="IPR027417">
    <property type="entry name" value="P-loop_NTPase"/>
</dbReference>
<evidence type="ECO:0000313" key="3">
    <source>
        <dbReference type="Proteomes" id="UP000319313"/>
    </source>
</evidence>